<evidence type="ECO:0000256" key="5">
    <source>
        <dbReference type="ARBA" id="ARBA00023136"/>
    </source>
</evidence>
<evidence type="ECO:0000259" key="7">
    <source>
        <dbReference type="SMART" id="SM00244"/>
    </source>
</evidence>
<comment type="subcellular location">
    <subcellularLocation>
        <location evidence="1">Membrane</location>
        <topology evidence="1">Single-pass membrane protein</topology>
    </subcellularLocation>
</comment>
<protein>
    <recommendedName>
        <fullName evidence="6">Protein HflC</fullName>
    </recommendedName>
</protein>
<dbReference type="Proteomes" id="UP001214250">
    <property type="component" value="Chromosome 2"/>
</dbReference>
<keyword evidence="4" id="KW-1133">Transmembrane helix</keyword>
<evidence type="ECO:0000313" key="9">
    <source>
        <dbReference type="Proteomes" id="UP001214250"/>
    </source>
</evidence>
<dbReference type="CDD" id="cd03405">
    <property type="entry name" value="SPFH_HflC"/>
    <property type="match status" value="1"/>
</dbReference>
<dbReference type="SUPFAM" id="SSF117892">
    <property type="entry name" value="Band 7/SPFH domain"/>
    <property type="match status" value="1"/>
</dbReference>
<dbReference type="InterPro" id="IPR010200">
    <property type="entry name" value="HflC"/>
</dbReference>
<dbReference type="GO" id="GO:0006508">
    <property type="term" value="P:proteolysis"/>
    <property type="evidence" value="ECO:0007669"/>
    <property type="project" value="UniProtKB-KW"/>
</dbReference>
<keyword evidence="9" id="KW-1185">Reference proteome</keyword>
<sequence length="306" mass="34006">MEQKKKKNPIPMIAVLLVAVVFLGSSVCRQVSENEYLIITRFGKVNRIAEPGLTFKLPYPIENSISLEKRLNTYERPLTQTSLKNARSLMVSMYCIWRISDAETFLRTVNTNSEAQNNILPNIIGSASGSIFSRYDLNDVITTDGKSHKLSEIESKIASEAKSNAEQYGIDLVSVGVRHLGLPPNKTQQSLIERMRQEREVEAQKYIIKGETEAQKIISEGKAEGRKIRDTALAEAERIRAEGEMEAAQYYAVFNKAPELASFLLKLEALKSALADGKTALILDVNTKPFDLLNDGAINVLGEGAR</sequence>
<gene>
    <name evidence="8" type="ORF">PQO03_21400</name>
</gene>
<dbReference type="InterPro" id="IPR001107">
    <property type="entry name" value="Band_7"/>
</dbReference>
<evidence type="ECO:0000256" key="6">
    <source>
        <dbReference type="PIRNR" id="PIRNR005651"/>
    </source>
</evidence>
<dbReference type="PIRSF" id="PIRSF005651">
    <property type="entry name" value="HflC"/>
    <property type="match status" value="1"/>
</dbReference>
<proteinExistence type="inferred from homology"/>
<evidence type="ECO:0000256" key="1">
    <source>
        <dbReference type="ARBA" id="ARBA00004167"/>
    </source>
</evidence>
<keyword evidence="3" id="KW-0812">Transmembrane</keyword>
<keyword evidence="8" id="KW-0645">Protease</keyword>
<feature type="domain" description="Band 7" evidence="7">
    <location>
        <begin position="26"/>
        <end position="195"/>
    </location>
</feature>
<dbReference type="PANTHER" id="PTHR42911:SF1">
    <property type="entry name" value="MODULATOR OF FTSH PROTEASE HFLC"/>
    <property type="match status" value="1"/>
</dbReference>
<dbReference type="RefSeq" id="WP_274153246.1">
    <property type="nucleotide sequence ID" value="NZ_CP117812.1"/>
</dbReference>
<keyword evidence="5" id="KW-0472">Membrane</keyword>
<evidence type="ECO:0000256" key="4">
    <source>
        <dbReference type="ARBA" id="ARBA00022989"/>
    </source>
</evidence>
<dbReference type="SMART" id="SM00244">
    <property type="entry name" value="PHB"/>
    <property type="match status" value="1"/>
</dbReference>
<organism evidence="8 9">
    <name type="scientific">Lentisphaera profundi</name>
    <dbReference type="NCBI Taxonomy" id="1658616"/>
    <lineage>
        <taxon>Bacteria</taxon>
        <taxon>Pseudomonadati</taxon>
        <taxon>Lentisphaerota</taxon>
        <taxon>Lentisphaeria</taxon>
        <taxon>Lentisphaerales</taxon>
        <taxon>Lentisphaeraceae</taxon>
        <taxon>Lentisphaera</taxon>
    </lineage>
</organism>
<keyword evidence="8" id="KW-0378">Hydrolase</keyword>
<dbReference type="EMBL" id="CP117812">
    <property type="protein sequence ID" value="WDE98372.1"/>
    <property type="molecule type" value="Genomic_DNA"/>
</dbReference>
<dbReference type="PANTHER" id="PTHR42911">
    <property type="entry name" value="MODULATOR OF FTSH PROTEASE HFLC"/>
    <property type="match status" value="1"/>
</dbReference>
<comment type="similarity">
    <text evidence="2 6">Belongs to the band 7/mec-2 family. HflC subfamily.</text>
</comment>
<reference evidence="8 9" key="1">
    <citation type="submission" date="2023-02" db="EMBL/GenBank/DDBJ databases">
        <title>Genome sequence of Lentisphaera profundi SAORIC-696.</title>
        <authorList>
            <person name="Kim e."/>
            <person name="Cho J.-C."/>
            <person name="Choi A."/>
            <person name="Kang I."/>
        </authorList>
    </citation>
    <scope>NUCLEOTIDE SEQUENCE [LARGE SCALE GENOMIC DNA]</scope>
    <source>
        <strain evidence="8 9">SAORIC-696</strain>
    </source>
</reference>
<comment type="function">
    <text evidence="6">HflC and HflK could regulate a protease.</text>
</comment>
<dbReference type="Gene3D" id="3.30.479.30">
    <property type="entry name" value="Band 7 domain"/>
    <property type="match status" value="1"/>
</dbReference>
<dbReference type="InterPro" id="IPR036013">
    <property type="entry name" value="Band_7/SPFH_dom_sf"/>
</dbReference>
<evidence type="ECO:0000313" key="8">
    <source>
        <dbReference type="EMBL" id="WDE98372.1"/>
    </source>
</evidence>
<name>A0ABY7VWB1_9BACT</name>
<evidence type="ECO:0000256" key="3">
    <source>
        <dbReference type="ARBA" id="ARBA00022692"/>
    </source>
</evidence>
<evidence type="ECO:0000256" key="2">
    <source>
        <dbReference type="ARBA" id="ARBA00007862"/>
    </source>
</evidence>
<dbReference type="GO" id="GO:0008233">
    <property type="term" value="F:peptidase activity"/>
    <property type="evidence" value="ECO:0007669"/>
    <property type="project" value="UniProtKB-KW"/>
</dbReference>
<accession>A0ABY7VWB1</accession>
<dbReference type="Pfam" id="PF01145">
    <property type="entry name" value="Band_7"/>
    <property type="match status" value="1"/>
</dbReference>